<accession>A0A6P6TYA8</accession>
<evidence type="ECO:0000313" key="5">
    <source>
        <dbReference type="RefSeq" id="XP_027083385.1"/>
    </source>
</evidence>
<dbReference type="GeneID" id="113705665"/>
<gene>
    <name evidence="5" type="primary">LOC113705665</name>
</gene>
<dbReference type="PROSITE" id="PS50088">
    <property type="entry name" value="ANK_REPEAT"/>
    <property type="match status" value="1"/>
</dbReference>
<evidence type="ECO:0000313" key="4">
    <source>
        <dbReference type="Proteomes" id="UP001652660"/>
    </source>
</evidence>
<dbReference type="RefSeq" id="XP_027083385.1">
    <property type="nucleotide sequence ID" value="XM_027227584.2"/>
</dbReference>
<sequence>MEEALNAARGEALNTASREGNVDALYDLIQQAPDFLSSPLHEAARAGQTKFAIELMALMPSFAKQLNPQGLSPLHLAVMSEAHELAEERARKNKTAMALIKLDAELVRVKGREMMTPLHYAVRENNLELLAEFLCACPKSISDLTNEHQSAVHIAVQQRKFDAFKVLLGWLSRRNKEEVLRFKDSDGNTALHIAVATEQFEVVKKLISKVKINSLNSKGWTAWDIAHHNGSDNIKEFLKHRGGRSKNTLPEKEALHEFLKLKQGYFERPIGFLIYVDKEMSLEMRSFILVVAVLIVTATFQAALQPPGAFWQGDGGTSQKVSTFNRSNNSAKFGLHNFRKQQHNMTRVVGQVVMSPRNFRAFMGGNTVAFVSATVLILLVLPARSYIYSLHLSLLFLTYTYLTAVDIIAGHTLLTKCFIIVAWLFICGVLTLRFYMHIAKSIFNDAWWLPWLYVLATKIFYHVPPNPVARSLSHFANRLMMRRKVSGLELK</sequence>
<dbReference type="PANTHER" id="PTHR24128">
    <property type="entry name" value="HOMEOBOX PROTEIN WARIAI"/>
    <property type="match status" value="1"/>
</dbReference>
<keyword evidence="2" id="KW-0812">Transmembrane</keyword>
<feature type="transmembrane region" description="Helical" evidence="2">
    <location>
        <begin position="287"/>
        <end position="304"/>
    </location>
</feature>
<dbReference type="Proteomes" id="UP001652660">
    <property type="component" value="Chromosome 8c"/>
</dbReference>
<dbReference type="Gene3D" id="1.25.40.20">
    <property type="entry name" value="Ankyrin repeat-containing domain"/>
    <property type="match status" value="1"/>
</dbReference>
<protein>
    <submittedName>
        <fullName evidence="5">Ankyrin repeat-containing protein BDA1</fullName>
    </submittedName>
</protein>
<keyword evidence="2" id="KW-1133">Transmembrane helix</keyword>
<dbReference type="PROSITE" id="PS50297">
    <property type="entry name" value="ANK_REP_REGION"/>
    <property type="match status" value="1"/>
</dbReference>
<evidence type="ECO:0000256" key="2">
    <source>
        <dbReference type="SAM" id="Phobius"/>
    </source>
</evidence>
<evidence type="ECO:0000259" key="3">
    <source>
        <dbReference type="Pfam" id="PF13962"/>
    </source>
</evidence>
<keyword evidence="2" id="KW-0472">Membrane</keyword>
<dbReference type="InterPro" id="IPR036770">
    <property type="entry name" value="Ankyrin_rpt-contain_sf"/>
</dbReference>
<feature type="repeat" description="ANK" evidence="1">
    <location>
        <begin position="186"/>
        <end position="209"/>
    </location>
</feature>
<keyword evidence="1" id="KW-0040">ANK repeat</keyword>
<feature type="transmembrane region" description="Helical" evidence="2">
    <location>
        <begin position="361"/>
        <end position="381"/>
    </location>
</feature>
<dbReference type="PANTHER" id="PTHR24128:SF24">
    <property type="entry name" value="ANKYRIN REPEAT PROTEIN"/>
    <property type="match status" value="1"/>
</dbReference>
<organism evidence="4 5">
    <name type="scientific">Coffea arabica</name>
    <name type="common">Arabian coffee</name>
    <dbReference type="NCBI Taxonomy" id="13443"/>
    <lineage>
        <taxon>Eukaryota</taxon>
        <taxon>Viridiplantae</taxon>
        <taxon>Streptophyta</taxon>
        <taxon>Embryophyta</taxon>
        <taxon>Tracheophyta</taxon>
        <taxon>Spermatophyta</taxon>
        <taxon>Magnoliopsida</taxon>
        <taxon>eudicotyledons</taxon>
        <taxon>Gunneridae</taxon>
        <taxon>Pentapetalae</taxon>
        <taxon>asterids</taxon>
        <taxon>lamiids</taxon>
        <taxon>Gentianales</taxon>
        <taxon>Rubiaceae</taxon>
        <taxon>Ixoroideae</taxon>
        <taxon>Gardenieae complex</taxon>
        <taxon>Bertiereae - Coffeeae clade</taxon>
        <taxon>Coffeeae</taxon>
        <taxon>Coffea</taxon>
    </lineage>
</organism>
<feature type="domain" description="PGG" evidence="3">
    <location>
        <begin position="283"/>
        <end position="319"/>
    </location>
</feature>
<evidence type="ECO:0000256" key="1">
    <source>
        <dbReference type="PROSITE-ProRule" id="PRU00023"/>
    </source>
</evidence>
<dbReference type="InterPro" id="IPR026961">
    <property type="entry name" value="PGG_dom"/>
</dbReference>
<feature type="transmembrane region" description="Helical" evidence="2">
    <location>
        <begin position="413"/>
        <end position="434"/>
    </location>
</feature>
<dbReference type="InterPro" id="IPR002110">
    <property type="entry name" value="Ankyrin_rpt"/>
</dbReference>
<dbReference type="Pfam" id="PF13962">
    <property type="entry name" value="PGG"/>
    <property type="match status" value="1"/>
</dbReference>
<dbReference type="Pfam" id="PF12796">
    <property type="entry name" value="Ank_2"/>
    <property type="match status" value="2"/>
</dbReference>
<proteinExistence type="predicted"/>
<keyword evidence="4" id="KW-1185">Reference proteome</keyword>
<dbReference type="SMART" id="SM00248">
    <property type="entry name" value="ANK"/>
    <property type="match status" value="4"/>
</dbReference>
<name>A0A6P6TYA8_COFAR</name>
<dbReference type="AlphaFoldDB" id="A0A6P6TYA8"/>
<reference evidence="5" key="2">
    <citation type="submission" date="2025-08" db="UniProtKB">
        <authorList>
            <consortium name="RefSeq"/>
        </authorList>
    </citation>
    <scope>IDENTIFICATION</scope>
    <source>
        <tissue evidence="5">Leaves</tissue>
    </source>
</reference>
<dbReference type="OrthoDB" id="909233at2759"/>
<dbReference type="SUPFAM" id="SSF48403">
    <property type="entry name" value="Ankyrin repeat"/>
    <property type="match status" value="1"/>
</dbReference>
<feature type="transmembrane region" description="Helical" evidence="2">
    <location>
        <begin position="388"/>
        <end position="407"/>
    </location>
</feature>
<reference evidence="4" key="1">
    <citation type="journal article" date="2025" name="Foods">
        <title>Unveiling the Microbial Signatures of Arabica Coffee Cherries: Insights into Ripeness Specific Diversity, Functional Traits, and Implications for Quality and Safety.</title>
        <authorList>
            <consortium name="RefSeq"/>
            <person name="Tenea G.N."/>
            <person name="Cifuentes V."/>
            <person name="Reyes P."/>
            <person name="Cevallos-Vallejos M."/>
        </authorList>
    </citation>
    <scope>NUCLEOTIDE SEQUENCE [LARGE SCALE GENOMIC DNA]</scope>
</reference>